<feature type="transmembrane region" description="Helical" evidence="1">
    <location>
        <begin position="284"/>
        <end position="304"/>
    </location>
</feature>
<name>G0LJZ3_HALWC</name>
<proteinExistence type="predicted"/>
<dbReference type="KEGG" id="hwc:Hqrw_1472"/>
<feature type="transmembrane region" description="Helical" evidence="1">
    <location>
        <begin position="36"/>
        <end position="66"/>
    </location>
</feature>
<accession>G0LJZ3</accession>
<sequence>MVRPQDPIEEAADDSLDLYDIATWEVRSRTDRIASVLWWLLAGSARVTVILIALTLLLAVGGLAALTDPQTGILTALSAIPAVGLAVYVSLTDITETEPILLLVATFLLGVLTANFAAVLNTVLRPYFRGLGFISSIVFFFLVVGPIEESVKLLAVRLYAYSDDRFNSVLDGAVYGAMAGLGFAVIENALYIARQLPSSGLDLGLGLIGAGGGITAIRALAGPGHVIYSAIAGYYLGLAKFNPGQRGPIVMKGILLAAIIHATYNATVGLGSGVIASITGLSGIVSYLIYVVFYDSIFGLILFIKIQRYRNSYQRVHSANKDNEVTPDENDITQ</sequence>
<dbReference type="Proteomes" id="UP000007954">
    <property type="component" value="Chromosome"/>
</dbReference>
<dbReference type="GO" id="GO:0008233">
    <property type="term" value="F:peptidase activity"/>
    <property type="evidence" value="ECO:0007669"/>
    <property type="project" value="InterPro"/>
</dbReference>
<feature type="transmembrane region" description="Helical" evidence="1">
    <location>
        <begin position="254"/>
        <end position="278"/>
    </location>
</feature>
<protein>
    <submittedName>
        <fullName evidence="2">PrsW family protein</fullName>
    </submittedName>
</protein>
<gene>
    <name evidence="2" type="ordered locus">Hqrw_1472</name>
</gene>
<dbReference type="Pfam" id="PF13367">
    <property type="entry name" value="PrsW-protease"/>
    <property type="match status" value="1"/>
</dbReference>
<dbReference type="AlphaFoldDB" id="G0LJZ3"/>
<evidence type="ECO:0000256" key="1">
    <source>
        <dbReference type="SAM" id="Phobius"/>
    </source>
</evidence>
<dbReference type="PANTHER" id="PTHR36844:SF1">
    <property type="entry name" value="PROTEASE PRSW"/>
    <property type="match status" value="1"/>
</dbReference>
<dbReference type="OrthoDB" id="248468at2157"/>
<keyword evidence="1" id="KW-1133">Transmembrane helix</keyword>
<organism evidence="2 3">
    <name type="scientific">Haloquadratum walsbyi (strain DSM 16854 / JCM 12705 / C23)</name>
    <dbReference type="NCBI Taxonomy" id="768065"/>
    <lineage>
        <taxon>Archaea</taxon>
        <taxon>Methanobacteriati</taxon>
        <taxon>Methanobacteriota</taxon>
        <taxon>Stenosarchaea group</taxon>
        <taxon>Halobacteria</taxon>
        <taxon>Halobacteriales</taxon>
        <taxon>Haloferacaceae</taxon>
        <taxon>Haloquadratum</taxon>
    </lineage>
</organism>
<keyword evidence="1" id="KW-0812">Transmembrane</keyword>
<dbReference type="PANTHER" id="PTHR36844">
    <property type="entry name" value="PROTEASE PRSW"/>
    <property type="match status" value="1"/>
</dbReference>
<feature type="transmembrane region" description="Helical" evidence="1">
    <location>
        <begin position="173"/>
        <end position="193"/>
    </location>
</feature>
<evidence type="ECO:0000313" key="3">
    <source>
        <dbReference type="Proteomes" id="UP000007954"/>
    </source>
</evidence>
<evidence type="ECO:0000313" key="2">
    <source>
        <dbReference type="EMBL" id="CCC39419.1"/>
    </source>
</evidence>
<feature type="transmembrane region" description="Helical" evidence="1">
    <location>
        <begin position="100"/>
        <end position="120"/>
    </location>
</feature>
<dbReference type="RefSeq" id="WP_014555281.1">
    <property type="nucleotide sequence ID" value="NC_017459.1"/>
</dbReference>
<feature type="transmembrane region" description="Helical" evidence="1">
    <location>
        <begin position="73"/>
        <end position="94"/>
    </location>
</feature>
<reference evidence="2 3" key="1">
    <citation type="journal article" date="2011" name="PLoS ONE">
        <title>Haloquadratum walsbyi: limited diversity in a global pond.</title>
        <authorList>
            <person name="Dyall-Smith M."/>
            <person name="Pfeiffer F."/>
            <person name="Klee K."/>
            <person name="Palm P."/>
            <person name="Gross K."/>
            <person name="Schuster S.C."/>
            <person name="Rampp M."/>
            <person name="Oesterhelt D."/>
        </authorList>
    </citation>
    <scope>NUCLEOTIDE SEQUENCE [LARGE SCALE GENOMIC DNA]</scope>
    <source>
        <strain evidence="3">DSM 16854 / JCM 12705 / C23</strain>
    </source>
</reference>
<dbReference type="GeneID" id="12446135"/>
<dbReference type="EMBL" id="FR746099">
    <property type="protein sequence ID" value="CCC39419.1"/>
    <property type="molecule type" value="Genomic_DNA"/>
</dbReference>
<dbReference type="InterPro" id="IPR026898">
    <property type="entry name" value="PrsW"/>
</dbReference>
<dbReference type="HOGENOM" id="CLU_820411_0_0_2"/>
<keyword evidence="1" id="KW-0472">Membrane</keyword>